<reference evidence="1" key="1">
    <citation type="journal article" date="2015" name="Nature">
        <title>Complex archaea that bridge the gap between prokaryotes and eukaryotes.</title>
        <authorList>
            <person name="Spang A."/>
            <person name="Saw J.H."/>
            <person name="Jorgensen S.L."/>
            <person name="Zaremba-Niedzwiedzka K."/>
            <person name="Martijn J."/>
            <person name="Lind A.E."/>
            <person name="van Eijk R."/>
            <person name="Schleper C."/>
            <person name="Guy L."/>
            <person name="Ettema T.J."/>
        </authorList>
    </citation>
    <scope>NUCLEOTIDE SEQUENCE</scope>
</reference>
<protein>
    <recommendedName>
        <fullName evidence="2">Cytochrome C</fullName>
    </recommendedName>
</protein>
<dbReference type="GO" id="GO:0009055">
    <property type="term" value="F:electron transfer activity"/>
    <property type="evidence" value="ECO:0007669"/>
    <property type="project" value="InterPro"/>
</dbReference>
<dbReference type="GO" id="GO:0005506">
    <property type="term" value="F:iron ion binding"/>
    <property type="evidence" value="ECO:0007669"/>
    <property type="project" value="InterPro"/>
</dbReference>
<sequence length="172" mass="19640">MKLFVKKMKYSLIILTLILGTSISIASCKKSEEVKVERVEEAQKYVPKQGGLAGTMKKASLLMRRLSGAVENNDWVEMDMWTQELKEGIGFLCVTLYMIETNDISLEFIMLSNKFNSAINKLILCSKQHDTDNASLEFDNLIKSCDACHESFKKDVEKQLEFTDLGRRIEIE</sequence>
<evidence type="ECO:0000313" key="1">
    <source>
        <dbReference type="EMBL" id="KKM83125.1"/>
    </source>
</evidence>
<dbReference type="GO" id="GO:0020037">
    <property type="term" value="F:heme binding"/>
    <property type="evidence" value="ECO:0007669"/>
    <property type="project" value="InterPro"/>
</dbReference>
<dbReference type="PROSITE" id="PS51009">
    <property type="entry name" value="CYTCII"/>
    <property type="match status" value="1"/>
</dbReference>
<dbReference type="GO" id="GO:0022900">
    <property type="term" value="P:electron transport chain"/>
    <property type="evidence" value="ECO:0007669"/>
    <property type="project" value="InterPro"/>
</dbReference>
<dbReference type="SUPFAM" id="SSF47175">
    <property type="entry name" value="Cytochromes"/>
    <property type="match status" value="1"/>
</dbReference>
<proteinExistence type="predicted"/>
<dbReference type="Gene3D" id="1.20.120.10">
    <property type="entry name" value="Cytochrome c/b562"/>
    <property type="match status" value="1"/>
</dbReference>
<comment type="caution">
    <text evidence="1">The sequence shown here is derived from an EMBL/GenBank/DDBJ whole genome shotgun (WGS) entry which is preliminary data.</text>
</comment>
<dbReference type="PROSITE" id="PS51257">
    <property type="entry name" value="PROKAR_LIPOPROTEIN"/>
    <property type="match status" value="1"/>
</dbReference>
<gene>
    <name evidence="1" type="ORF">LCGC14_1312590</name>
</gene>
<name>A0A0F9N2T9_9ZZZZ</name>
<dbReference type="InterPro" id="IPR002321">
    <property type="entry name" value="Cyt_c_II"/>
</dbReference>
<dbReference type="EMBL" id="LAZR01007760">
    <property type="protein sequence ID" value="KKM83125.1"/>
    <property type="molecule type" value="Genomic_DNA"/>
</dbReference>
<organism evidence="1">
    <name type="scientific">marine sediment metagenome</name>
    <dbReference type="NCBI Taxonomy" id="412755"/>
    <lineage>
        <taxon>unclassified sequences</taxon>
        <taxon>metagenomes</taxon>
        <taxon>ecological metagenomes</taxon>
    </lineage>
</organism>
<evidence type="ECO:0008006" key="2">
    <source>
        <dbReference type="Google" id="ProtNLM"/>
    </source>
</evidence>
<dbReference type="InterPro" id="IPR010980">
    <property type="entry name" value="Cyt_c/b562"/>
</dbReference>
<accession>A0A0F9N2T9</accession>
<dbReference type="AlphaFoldDB" id="A0A0F9N2T9"/>